<keyword evidence="2" id="KW-1185">Reference proteome</keyword>
<gene>
    <name evidence="1" type="ORF">IQ249_23270</name>
</gene>
<comment type="caution">
    <text evidence="1">The sequence shown here is derived from an EMBL/GenBank/DDBJ whole genome shotgun (WGS) entry which is preliminary data.</text>
</comment>
<dbReference type="Gene3D" id="3.90.550.10">
    <property type="entry name" value="Spore Coat Polysaccharide Biosynthesis Protein SpsA, Chain A"/>
    <property type="match status" value="1"/>
</dbReference>
<name>A0A8J7E5S4_9CYAN</name>
<sequence length="268" mass="31483">MFAFVIALKSPQVSHSWEKVSQLFERCIKSVCNQTSNNFRVFVVCHEIPEIAFEHPHVTYIEVDFPIPFDLETKRLDKYRKQFTGLNYARKLNPSHIMTVDADDCVSRHLVEFVEQHPEQNGWFIDRGYVYREGRKSIFYKRKNFNQWCGTCNILRSDLHTYVESTELDFIDYRQFYTGHHRVALKMEANETPIKPLPFPGVIYIISHQDNLSNEQPKPGNSDALVKFTNPLSLCKKVLLNYRFLTLSIRDKFGLYNLSSSQKKTEDN</sequence>
<dbReference type="EMBL" id="JADEWZ010000062">
    <property type="protein sequence ID" value="MBE9118814.1"/>
    <property type="molecule type" value="Genomic_DNA"/>
</dbReference>
<dbReference type="Proteomes" id="UP000654482">
    <property type="component" value="Unassembled WGS sequence"/>
</dbReference>
<dbReference type="CDD" id="cd00761">
    <property type="entry name" value="Glyco_tranf_GTA_type"/>
    <property type="match status" value="1"/>
</dbReference>
<evidence type="ECO:0000313" key="1">
    <source>
        <dbReference type="EMBL" id="MBE9118814.1"/>
    </source>
</evidence>
<reference evidence="1" key="1">
    <citation type="submission" date="2020-10" db="EMBL/GenBank/DDBJ databases">
        <authorList>
            <person name="Castelo-Branco R."/>
            <person name="Eusebio N."/>
            <person name="Adriana R."/>
            <person name="Vieira A."/>
            <person name="Brugerolle De Fraissinette N."/>
            <person name="Rezende De Castro R."/>
            <person name="Schneider M.P."/>
            <person name="Vasconcelos V."/>
            <person name="Leao P.N."/>
        </authorList>
    </citation>
    <scope>NUCLEOTIDE SEQUENCE</scope>
    <source>
        <strain evidence="1">LEGE 07157</strain>
    </source>
</reference>
<dbReference type="AlphaFoldDB" id="A0A8J7E5S4"/>
<dbReference type="InterPro" id="IPR029044">
    <property type="entry name" value="Nucleotide-diphossugar_trans"/>
</dbReference>
<evidence type="ECO:0000313" key="2">
    <source>
        <dbReference type="Proteomes" id="UP000654482"/>
    </source>
</evidence>
<dbReference type="SUPFAM" id="SSF53448">
    <property type="entry name" value="Nucleotide-diphospho-sugar transferases"/>
    <property type="match status" value="1"/>
</dbReference>
<proteinExistence type="predicted"/>
<protein>
    <submittedName>
        <fullName evidence="1">Glycosyltransferase family 2 protein</fullName>
    </submittedName>
</protein>
<accession>A0A8J7E5S4</accession>
<organism evidence="1 2">
    <name type="scientific">Lusitaniella coriacea LEGE 07157</name>
    <dbReference type="NCBI Taxonomy" id="945747"/>
    <lineage>
        <taxon>Bacteria</taxon>
        <taxon>Bacillati</taxon>
        <taxon>Cyanobacteriota</taxon>
        <taxon>Cyanophyceae</taxon>
        <taxon>Spirulinales</taxon>
        <taxon>Lusitaniellaceae</taxon>
        <taxon>Lusitaniella</taxon>
    </lineage>
</organism>